<dbReference type="EMBL" id="BSOH01000014">
    <property type="protein sequence ID" value="GLR17991.1"/>
    <property type="molecule type" value="Genomic_DNA"/>
</dbReference>
<dbReference type="Gene3D" id="2.60.120.430">
    <property type="entry name" value="Galactose-binding lectin"/>
    <property type="match status" value="1"/>
</dbReference>
<dbReference type="GO" id="GO:0000272">
    <property type="term" value="P:polysaccharide catabolic process"/>
    <property type="evidence" value="ECO:0007669"/>
    <property type="project" value="InterPro"/>
</dbReference>
<feature type="compositionally biased region" description="Polar residues" evidence="1">
    <location>
        <begin position="316"/>
        <end position="336"/>
    </location>
</feature>
<dbReference type="RefSeq" id="WP_235291666.1">
    <property type="nucleotide sequence ID" value="NZ_BSOH01000014.1"/>
</dbReference>
<dbReference type="InterPro" id="IPR021720">
    <property type="entry name" value="Malectin_dom"/>
</dbReference>
<dbReference type="Gene3D" id="2.60.40.680">
    <property type="match status" value="1"/>
</dbReference>
<reference evidence="3" key="2">
    <citation type="submission" date="2023-01" db="EMBL/GenBank/DDBJ databases">
        <title>Draft genome sequence of Portibacter lacus strain NBRC 108769.</title>
        <authorList>
            <person name="Sun Q."/>
            <person name="Mori K."/>
        </authorList>
    </citation>
    <scope>NUCLEOTIDE SEQUENCE</scope>
    <source>
        <strain evidence="3">NBRC 108769</strain>
    </source>
</reference>
<feature type="region of interest" description="Disordered" evidence="1">
    <location>
        <begin position="226"/>
        <end position="254"/>
    </location>
</feature>
<dbReference type="SUPFAM" id="SSF63446">
    <property type="entry name" value="Type I dockerin domain"/>
    <property type="match status" value="1"/>
</dbReference>
<feature type="region of interest" description="Disordered" evidence="1">
    <location>
        <begin position="302"/>
        <end position="337"/>
    </location>
</feature>
<feature type="domain" description="Malectin" evidence="2">
    <location>
        <begin position="1019"/>
        <end position="1124"/>
    </location>
</feature>
<dbReference type="PANTHER" id="PTHR46375">
    <property type="entry name" value="KELCH REPEAT AND BTB DOMAIN-CONTAINING PROTEIN 13-RELATED"/>
    <property type="match status" value="1"/>
</dbReference>
<feature type="compositionally biased region" description="Gly residues" evidence="1">
    <location>
        <begin position="302"/>
        <end position="315"/>
    </location>
</feature>
<dbReference type="SMART" id="SM00612">
    <property type="entry name" value="Kelch"/>
    <property type="match status" value="4"/>
</dbReference>
<dbReference type="InterPro" id="IPR006652">
    <property type="entry name" value="Kelch_1"/>
</dbReference>
<dbReference type="PANTHER" id="PTHR46375:SF3">
    <property type="entry name" value="KELCH REPEAT AND BTB DOMAIN-CONTAINING PROTEIN 13"/>
    <property type="match status" value="1"/>
</dbReference>
<evidence type="ECO:0000259" key="2">
    <source>
        <dbReference type="Pfam" id="PF11721"/>
    </source>
</evidence>
<dbReference type="Pfam" id="PF24681">
    <property type="entry name" value="Kelch_KLHDC2_KLHL20_DRC7"/>
    <property type="match status" value="1"/>
</dbReference>
<proteinExistence type="predicted"/>
<protein>
    <recommendedName>
        <fullName evidence="2">Malectin domain-containing protein</fullName>
    </recommendedName>
</protein>
<reference evidence="3" key="1">
    <citation type="journal article" date="2014" name="Int. J. Syst. Evol. Microbiol.">
        <title>Complete genome sequence of Corynebacterium casei LMG S-19264T (=DSM 44701T), isolated from a smear-ripened cheese.</title>
        <authorList>
            <consortium name="US DOE Joint Genome Institute (JGI-PGF)"/>
            <person name="Walter F."/>
            <person name="Albersmeier A."/>
            <person name="Kalinowski J."/>
            <person name="Ruckert C."/>
        </authorList>
    </citation>
    <scope>NUCLEOTIDE SEQUENCE</scope>
    <source>
        <strain evidence="3">NBRC 108769</strain>
    </source>
</reference>
<dbReference type="InterPro" id="IPR015915">
    <property type="entry name" value="Kelch-typ_b-propeller"/>
</dbReference>
<dbReference type="Pfam" id="PF05345">
    <property type="entry name" value="He_PIG"/>
    <property type="match status" value="1"/>
</dbReference>
<accession>A0AA37SSJ3</accession>
<gene>
    <name evidence="3" type="ORF">GCM10007940_26060</name>
</gene>
<keyword evidence="4" id="KW-1185">Reference proteome</keyword>
<dbReference type="Pfam" id="PF11721">
    <property type="entry name" value="Malectin"/>
    <property type="match status" value="1"/>
</dbReference>
<comment type="caution">
    <text evidence="3">The sequence shown here is derived from an EMBL/GenBank/DDBJ whole genome shotgun (WGS) entry which is preliminary data.</text>
</comment>
<feature type="region of interest" description="Disordered" evidence="1">
    <location>
        <begin position="576"/>
        <end position="614"/>
    </location>
</feature>
<feature type="compositionally biased region" description="Polar residues" evidence="1">
    <location>
        <begin position="576"/>
        <end position="586"/>
    </location>
</feature>
<evidence type="ECO:0000313" key="3">
    <source>
        <dbReference type="EMBL" id="GLR17991.1"/>
    </source>
</evidence>
<dbReference type="InterPro" id="IPR052392">
    <property type="entry name" value="Kelch-BTB_domain-containing"/>
</dbReference>
<dbReference type="InterPro" id="IPR011042">
    <property type="entry name" value="6-blade_b-propeller_TolB-like"/>
</dbReference>
<dbReference type="InterPro" id="IPR013783">
    <property type="entry name" value="Ig-like_fold"/>
</dbReference>
<dbReference type="Proteomes" id="UP001156666">
    <property type="component" value="Unassembled WGS sequence"/>
</dbReference>
<organism evidence="3 4">
    <name type="scientific">Portibacter lacus</name>
    <dbReference type="NCBI Taxonomy" id="1099794"/>
    <lineage>
        <taxon>Bacteria</taxon>
        <taxon>Pseudomonadati</taxon>
        <taxon>Bacteroidota</taxon>
        <taxon>Saprospiria</taxon>
        <taxon>Saprospirales</taxon>
        <taxon>Haliscomenobacteraceae</taxon>
        <taxon>Portibacter</taxon>
    </lineage>
</organism>
<dbReference type="InterPro" id="IPR036439">
    <property type="entry name" value="Dockerin_dom_sf"/>
</dbReference>
<dbReference type="Gene3D" id="2.120.10.80">
    <property type="entry name" value="Kelch-type beta propeller"/>
    <property type="match status" value="1"/>
</dbReference>
<dbReference type="Gene3D" id="2.60.40.4130">
    <property type="match status" value="1"/>
</dbReference>
<name>A0AA37SSJ3_9BACT</name>
<dbReference type="Gene3D" id="2.120.10.30">
    <property type="entry name" value="TolB, C-terminal domain"/>
    <property type="match status" value="1"/>
</dbReference>
<evidence type="ECO:0000256" key="1">
    <source>
        <dbReference type="SAM" id="MobiDB-lite"/>
    </source>
</evidence>
<dbReference type="SUPFAM" id="SSF117281">
    <property type="entry name" value="Kelch motif"/>
    <property type="match status" value="1"/>
</dbReference>
<dbReference type="Gene3D" id="2.60.40.10">
    <property type="entry name" value="Immunoglobulins"/>
    <property type="match status" value="1"/>
</dbReference>
<evidence type="ECO:0000313" key="4">
    <source>
        <dbReference type="Proteomes" id="UP001156666"/>
    </source>
</evidence>
<sequence>MVYYTCSAQNFSQSNLDYNGFSPVNSATSLTYGPDGRLYTLDIDGQINIYSILRIAKDNYQVTASETLNYVKNLTNHDDDGSVNNSVNIREATGLTVAGTANNPVIYVTSSDSRIGGPSGDLNLDTNSGIISRLMWNGGSWVAIDLVRGLPRSEENHATNGLEYVTINGSDYLIVCSGGHTNAGSPSDNFAWTTEYALSAAILSVNLTMLEGMSLPYDIPTLDDPTRDNVHANGSAASEDPNSANYSPIDINDPFGGNDGLNQAMIVPGGPVQIFSPGYRNAYDLVVTENGRVYVTDNGPNGGWGGLPQNEGGGSVTNQYLSNEPGSSSSTGGEQVNNRDHLTKVTDNIQTYTFGSFYGGHPSPIRANPNGAGLYTNPGVNSISSLAYFRTNTYDPNGSTPGSTSNVNQGLPANWPPVPTADPIQGDFRSTGDSNPEGTNDIYVTTWSTNTNGIDEYTASNFGGAMKGNLIAGKSGGKLFRVALNGSGNLASLNESFQTNLGGNPLGVTCNGDNDPHPGTIWVATFNGNIKVLEPADAINCYLPGHPSYSASGDNDADGYTNQDEIDNRGSQTIESVICSPGNQPNDFDKDAGGNLVSDLNDHDDDNDGIPDSNDPFQLGDFLTGGTDAFNLPIINELFSDNSTLQGYLGLGLTGMMNNGATSPNWLDWIDLPGDGPNPNDLLGGAVGAMTMHMGSGTALGSTNNQRKAFQYGVNVDQSTGGFIISGRLFNFHAPLQLYHTSSPVDGELGIFMGDGTQSNYIKLVLKKSGIRFQQEINDVAQTPIDLNISAGNRPQDPNDNVIFKFSVNPETGSVQALYSFDQGNSFQTVGIISAQGSILQAIQNSNTPLAVGLIGTSNQSNVELEGSWDYLKVEGSQPTIEQVFPDINVAVNAPNNQFNLDNYFNDNDGDANLDYNLQYNSNSAINAFVSGNTLTLDYPNSEENASIIIRATDQNGLYVQQSFQVNVADDQEPTSIIRIRPGGSDIADTPTWQGIPNTGSYVGQNFSVNTGNIAGEAFSNRHASLPAYVPMSLFNKERWDNSDGPEMQFDINLTNAEYKVRLYLGNWYSGTNQVGERIFDIRMEGQIVENNFDPVARFGNETGGMVEHDVVVNDGTLNILFEHEVENPNVYGIEVLGYPVAIQPISNMSNESGDLINMPVYASGGKTGSYQFTASGLPDGIQIEPSTGLVFGTLTTNAAANSPYNPEITVIRNGSIPATTTFNWAVAAQTWHDQSDDENYTARHECSFVQAGDKFYLMGGRESPKNLDIYDFGNKTWSTISNSAPKEFNHFQATEYNGLIWIICAFKDNGFPNEAPEENIWMYNPANDEWIEGPAIPANRRRGSAGIGVYNDKFYIVGGNTIGHNGGYVSWFDEFDPATGQWTQLIDAPRTRDHFHAQVIGDKFYVAGGRRSGGAGGTFAPLIAEVDVYDFNTSQWTSVADIPTPRAAPAVANLGGKLYVMGGEIQTDLNGQSVNDAVKTTESFDPSTGQWSTEANLITERHGTQAIVSGTGIHVTSGSDKLGGGRIKKMEYFGDDNPSGSASDACELTGPSSLEVPIGGTLAFNLSAVNGNVGVALKGISISGTNAAEFSTDQSFSFAFLKAGTSKNIIVYHNGSQGGKSATLNVAYDDGVTLGIPITTAEDLGSLQLTLELQGKSDHSGPVLVQLCNASNQQIINSSFTADANGNISVPNIPVGSYKLYLGKTGYLRKAVTNLSIAAGSNSLSLLESQGKELRAGDINNSNSVNNTDLNLMKSGYYFFSGNASFDADLDLNSDGGVTIEDYSILASNYGNTGKIACSGTQSQSENNNVSMVNLKTTPASISLAENEISSFYIAIENAGNVPVDGIDIRMVYDAGLLEVLEVVDVYGWSDVLMSEIVPGNSRFHFAGGTTGNGPSNNRNLLKVKVRAISGNVTNTSFYFDRSAPMMTEVAAKGYPILDQVTGLNIDLLGSCVETRMISHTPIIDASFLAGQKIMVMGNSNVVNSAIFDAPIVEINGNVVLPPNVVVSVKKDGCE</sequence>